<organism evidence="2">
    <name type="scientific">Tanacetum cinerariifolium</name>
    <name type="common">Dalmatian daisy</name>
    <name type="synonym">Chrysanthemum cinerariifolium</name>
    <dbReference type="NCBI Taxonomy" id="118510"/>
    <lineage>
        <taxon>Eukaryota</taxon>
        <taxon>Viridiplantae</taxon>
        <taxon>Streptophyta</taxon>
        <taxon>Embryophyta</taxon>
        <taxon>Tracheophyta</taxon>
        <taxon>Spermatophyta</taxon>
        <taxon>Magnoliopsida</taxon>
        <taxon>eudicotyledons</taxon>
        <taxon>Gunneridae</taxon>
        <taxon>Pentapetalae</taxon>
        <taxon>asterids</taxon>
        <taxon>campanulids</taxon>
        <taxon>Asterales</taxon>
        <taxon>Asteraceae</taxon>
        <taxon>Asteroideae</taxon>
        <taxon>Anthemideae</taxon>
        <taxon>Anthemidinae</taxon>
        <taxon>Tanacetum</taxon>
    </lineage>
</organism>
<gene>
    <name evidence="2" type="ORF">Tci_042080</name>
</gene>
<protein>
    <submittedName>
        <fullName evidence="2">Uncharacterized protein</fullName>
    </submittedName>
</protein>
<reference evidence="2" key="1">
    <citation type="journal article" date="2019" name="Sci. Rep.">
        <title>Draft genome of Tanacetum cinerariifolium, the natural source of mosquito coil.</title>
        <authorList>
            <person name="Yamashiro T."/>
            <person name="Shiraishi A."/>
            <person name="Satake H."/>
            <person name="Nakayama K."/>
        </authorList>
    </citation>
    <scope>NUCLEOTIDE SEQUENCE</scope>
</reference>
<proteinExistence type="predicted"/>
<dbReference type="EMBL" id="BKCJ010006054">
    <property type="protein sequence ID" value="GEU70102.1"/>
    <property type="molecule type" value="Genomic_DNA"/>
</dbReference>
<evidence type="ECO:0000313" key="2">
    <source>
        <dbReference type="EMBL" id="GEU70102.1"/>
    </source>
</evidence>
<sequence length="369" mass="41829">MIVKDIRSEDNPAVPFTKALAKSKHDEHTKSIGVRIQILFSLVRGCELLEISNYFVCQISGSNGTSVMYLSNSNGNNVLIGSVDCNVYRRIYRTLNEIVKKVANYYRDRVHIALEEEIVCVYIRKDHNQREHNPFGRAYTRRPKIGQNARLKELGHHFELVVLEFTPSAKIHAISPGTDLYLNKLSPSVGPFISSTKKQMAGLIEGGGSGSMNDREEIPPLTKEQIEGHVSTLKLVIKNHNRKNRGDPIHLDFKTEDAEVQDHNIAKGKEMAYASNELPKGETREAHRKTSLSLNGRDARPFRRTRPGESQRDAYRNSYRGRDAYRANRIRDDRAPYLPLKGEYNRRIAPVLTLNSLTKLPKGILATKT</sequence>
<feature type="region of interest" description="Disordered" evidence="1">
    <location>
        <begin position="279"/>
        <end position="313"/>
    </location>
</feature>
<name>A0A6L2MBM3_TANCI</name>
<feature type="compositionally biased region" description="Basic and acidic residues" evidence="1">
    <location>
        <begin position="297"/>
        <end position="313"/>
    </location>
</feature>
<dbReference type="AlphaFoldDB" id="A0A6L2MBM3"/>
<accession>A0A6L2MBM3</accession>
<comment type="caution">
    <text evidence="2">The sequence shown here is derived from an EMBL/GenBank/DDBJ whole genome shotgun (WGS) entry which is preliminary data.</text>
</comment>
<evidence type="ECO:0000256" key="1">
    <source>
        <dbReference type="SAM" id="MobiDB-lite"/>
    </source>
</evidence>